<feature type="domain" description="Solute-binding protein family 5" evidence="6">
    <location>
        <begin position="101"/>
        <end position="449"/>
    </location>
</feature>
<dbReference type="EMBL" id="JAFBBU010000001">
    <property type="protein sequence ID" value="MBM7473469.1"/>
    <property type="molecule type" value="Genomic_DNA"/>
</dbReference>
<accession>A0ABS2L8X0</accession>
<comment type="similarity">
    <text evidence="2">Belongs to the bacterial solute-binding protein 5 family.</text>
</comment>
<keyword evidence="3" id="KW-0813">Transport</keyword>
<organism evidence="7 8">
    <name type="scientific">Subtercola frigoramans</name>
    <dbReference type="NCBI Taxonomy" id="120298"/>
    <lineage>
        <taxon>Bacteria</taxon>
        <taxon>Bacillati</taxon>
        <taxon>Actinomycetota</taxon>
        <taxon>Actinomycetes</taxon>
        <taxon>Micrococcales</taxon>
        <taxon>Microbacteriaceae</taxon>
        <taxon>Subtercola</taxon>
    </lineage>
</organism>
<gene>
    <name evidence="7" type="ORF">JOE66_003103</name>
</gene>
<evidence type="ECO:0000313" key="8">
    <source>
        <dbReference type="Proteomes" id="UP000776164"/>
    </source>
</evidence>
<dbReference type="InterPro" id="IPR039424">
    <property type="entry name" value="SBP_5"/>
</dbReference>
<dbReference type="CDD" id="cd08503">
    <property type="entry name" value="PBP2_NikA_DppA_OppA_like_17"/>
    <property type="match status" value="1"/>
</dbReference>
<evidence type="ECO:0000259" key="6">
    <source>
        <dbReference type="Pfam" id="PF00496"/>
    </source>
</evidence>
<dbReference type="PANTHER" id="PTHR30290">
    <property type="entry name" value="PERIPLASMIC BINDING COMPONENT OF ABC TRANSPORTER"/>
    <property type="match status" value="1"/>
</dbReference>
<evidence type="ECO:0000256" key="3">
    <source>
        <dbReference type="ARBA" id="ARBA00022448"/>
    </source>
</evidence>
<feature type="region of interest" description="Disordered" evidence="5">
    <location>
        <begin position="44"/>
        <end position="74"/>
    </location>
</feature>
<evidence type="ECO:0000256" key="5">
    <source>
        <dbReference type="SAM" id="MobiDB-lite"/>
    </source>
</evidence>
<dbReference type="Pfam" id="PF00496">
    <property type="entry name" value="SBP_bac_5"/>
    <property type="match status" value="1"/>
</dbReference>
<dbReference type="Gene3D" id="3.10.105.10">
    <property type="entry name" value="Dipeptide-binding Protein, Domain 3"/>
    <property type="match status" value="1"/>
</dbReference>
<proteinExistence type="inferred from homology"/>
<evidence type="ECO:0000313" key="7">
    <source>
        <dbReference type="EMBL" id="MBM7473469.1"/>
    </source>
</evidence>
<dbReference type="Gene3D" id="3.40.190.10">
    <property type="entry name" value="Periplasmic binding protein-like II"/>
    <property type="match status" value="1"/>
</dbReference>
<dbReference type="RefSeq" id="WP_205110979.1">
    <property type="nucleotide sequence ID" value="NZ_BAAAHT010000001.1"/>
</dbReference>
<keyword evidence="8" id="KW-1185">Reference proteome</keyword>
<evidence type="ECO:0000256" key="2">
    <source>
        <dbReference type="ARBA" id="ARBA00005695"/>
    </source>
</evidence>
<dbReference type="SUPFAM" id="SSF53850">
    <property type="entry name" value="Periplasmic binding protein-like II"/>
    <property type="match status" value="1"/>
</dbReference>
<protein>
    <submittedName>
        <fullName evidence="7">Peptide/nickel transport system substrate-binding protein</fullName>
    </submittedName>
</protein>
<evidence type="ECO:0000256" key="4">
    <source>
        <dbReference type="ARBA" id="ARBA00022729"/>
    </source>
</evidence>
<reference evidence="7 8" key="1">
    <citation type="submission" date="2021-01" db="EMBL/GenBank/DDBJ databases">
        <title>Sequencing the genomes of 1000 actinobacteria strains.</title>
        <authorList>
            <person name="Klenk H.-P."/>
        </authorList>
    </citation>
    <scope>NUCLEOTIDE SEQUENCE [LARGE SCALE GENOMIC DNA]</scope>
    <source>
        <strain evidence="7 8">DSM 13057</strain>
    </source>
</reference>
<dbReference type="PANTHER" id="PTHR30290:SF10">
    <property type="entry name" value="PERIPLASMIC OLIGOPEPTIDE-BINDING PROTEIN-RELATED"/>
    <property type="match status" value="1"/>
</dbReference>
<evidence type="ECO:0000256" key="1">
    <source>
        <dbReference type="ARBA" id="ARBA00004196"/>
    </source>
</evidence>
<comment type="caution">
    <text evidence="7">The sequence shown here is derived from an EMBL/GenBank/DDBJ whole genome shotgun (WGS) entry which is preliminary data.</text>
</comment>
<keyword evidence="4" id="KW-0732">Signal</keyword>
<dbReference type="PIRSF" id="PIRSF002741">
    <property type="entry name" value="MppA"/>
    <property type="match status" value="1"/>
</dbReference>
<comment type="subcellular location">
    <subcellularLocation>
        <location evidence="1">Cell envelope</location>
    </subcellularLocation>
</comment>
<dbReference type="InterPro" id="IPR030678">
    <property type="entry name" value="Peptide/Ni-bd"/>
</dbReference>
<sequence length="531" mass="55975">MNSTTQPLAEAPPTEAKRRWSRVVATLTALAVVPVLLAACAGGAPSASNSTGAPKAGGTMKVGSPSPNAAPDPVTMYDPGSINVVQQVAEYLVWSENDGTLSPMLATSWDSSADAATWTVTLRDGVTFNNGSPLTATDVVASIDRLIAPDSVSSAASSFAGILTVGHTVATDAKTVTFTLDRPFADFPYLISSANYNTVILPADYDGDFLHNPVGTGPFTLTSYDPNTGAVYAKNPSYWDASKVYLDGVTMTFFTDYTALSSALLSRSIDVAALVSYSANQPLYSSDQVVLQSTNAVGGTFLAMRTDTAPWDDVRVRQALALTIDREALKQALQGGQGVIANDHIFADLYGQNVTVPQRDKNIDEAKSLLAAAGHAGGLTATLSAPQSAAAMAQLIQQMAAEAGFTLTLDLQDDATYYNAPWLEVPLGLTGWASRPTASQFLSLAFTSDAIWNTAHWSNAEFDGLVAQYEATVDKTARAALAQQIATLMHDQVPQIIATWPENAIATLPDVHGVPVSASAYTELAHAWLDR</sequence>
<dbReference type="InterPro" id="IPR000914">
    <property type="entry name" value="SBP_5_dom"/>
</dbReference>
<name>A0ABS2L8X0_9MICO</name>
<dbReference type="Proteomes" id="UP000776164">
    <property type="component" value="Unassembled WGS sequence"/>
</dbReference>